<feature type="region of interest" description="Disordered" evidence="1">
    <location>
        <begin position="1"/>
        <end position="39"/>
    </location>
</feature>
<protein>
    <submittedName>
        <fullName evidence="2">Uncharacterized protein</fullName>
    </submittedName>
</protein>
<dbReference type="InParanoid" id="A0A1V9XFX9"/>
<reference evidence="2 3" key="1">
    <citation type="journal article" date="2017" name="Gigascience">
        <title>Draft genome of the honey bee ectoparasitic mite, Tropilaelaps mercedesae, is shaped by the parasitic life history.</title>
        <authorList>
            <person name="Dong X."/>
            <person name="Armstrong S.D."/>
            <person name="Xia D."/>
            <person name="Makepeace B.L."/>
            <person name="Darby A.C."/>
            <person name="Kadowaki T."/>
        </authorList>
    </citation>
    <scope>NUCLEOTIDE SEQUENCE [LARGE SCALE GENOMIC DNA]</scope>
    <source>
        <strain evidence="2">Wuxi-XJTLU</strain>
    </source>
</reference>
<feature type="compositionally biased region" description="Low complexity" evidence="1">
    <location>
        <begin position="1"/>
        <end position="29"/>
    </location>
</feature>
<dbReference type="Proteomes" id="UP000192247">
    <property type="component" value="Unassembled WGS sequence"/>
</dbReference>
<feature type="compositionally biased region" description="Basic and acidic residues" evidence="1">
    <location>
        <begin position="57"/>
        <end position="78"/>
    </location>
</feature>
<accession>A0A1V9XFX9</accession>
<evidence type="ECO:0000313" key="3">
    <source>
        <dbReference type="Proteomes" id="UP000192247"/>
    </source>
</evidence>
<sequence length="91" mass="10047">MGKATSGTTKKATAASATEAVIQQQQSQQPKKVTHARGVPDYKWRLGTIKMIRLRKKDVDETKSEMDKKKKSSSDDKSSVFSSVGHVLKPK</sequence>
<evidence type="ECO:0000256" key="1">
    <source>
        <dbReference type="SAM" id="MobiDB-lite"/>
    </source>
</evidence>
<comment type="caution">
    <text evidence="2">The sequence shown here is derived from an EMBL/GenBank/DDBJ whole genome shotgun (WGS) entry which is preliminary data.</text>
</comment>
<name>A0A1V9XFX9_9ACAR</name>
<feature type="region of interest" description="Disordered" evidence="1">
    <location>
        <begin position="56"/>
        <end position="91"/>
    </location>
</feature>
<organism evidence="2 3">
    <name type="scientific">Tropilaelaps mercedesae</name>
    <dbReference type="NCBI Taxonomy" id="418985"/>
    <lineage>
        <taxon>Eukaryota</taxon>
        <taxon>Metazoa</taxon>
        <taxon>Ecdysozoa</taxon>
        <taxon>Arthropoda</taxon>
        <taxon>Chelicerata</taxon>
        <taxon>Arachnida</taxon>
        <taxon>Acari</taxon>
        <taxon>Parasitiformes</taxon>
        <taxon>Mesostigmata</taxon>
        <taxon>Gamasina</taxon>
        <taxon>Dermanyssoidea</taxon>
        <taxon>Laelapidae</taxon>
        <taxon>Tropilaelaps</taxon>
    </lineage>
</organism>
<keyword evidence="3" id="KW-1185">Reference proteome</keyword>
<evidence type="ECO:0000313" key="2">
    <source>
        <dbReference type="EMBL" id="OQR72455.1"/>
    </source>
</evidence>
<dbReference type="AlphaFoldDB" id="A0A1V9XFX9"/>
<dbReference type="EMBL" id="MNPL01011733">
    <property type="protein sequence ID" value="OQR72455.1"/>
    <property type="molecule type" value="Genomic_DNA"/>
</dbReference>
<proteinExistence type="predicted"/>
<gene>
    <name evidence="2" type="ORF">BIW11_10368</name>
</gene>